<sequence length="378" mass="41665">MSSNSNMTPSPKQRNRFVSTLRRTLRSNPQPSSPATPPFGKTKASFSALLKSRDSSSSSPTSSGSSESSSPSSSTRSIQPTPSQRRYAAVFSKITFSNAEFIEDRYIYSQSPEKTDGHFRLPTQEPVPTEELMIPCPSFFAIPASRQPSVIEQSDIRLDQTTNPTEHRISFCGLSDSASPNSPLRSCFQEIFDLIDAGMSDEQFDDIIGDDISYEARNLPTAPASDSPYGLSGASGSNATLRLHQPDSSDEPLSHLVEAATIDEPVIAPECADAEKPIVAIEPSEECTTGESIQAFLQSLSSSLRNDPTEFSPRISEWDQESSRFSFQLDDELHSQERSAREDINYLNLRSSAYITQFPRFLKRTPARVKKNLPTRSA</sequence>
<name>A0A0L0VCG4_9BASI</name>
<dbReference type="EMBL" id="AJIL01000074">
    <property type="protein sequence ID" value="KNE96972.1"/>
    <property type="molecule type" value="Genomic_DNA"/>
</dbReference>
<feature type="compositionally biased region" description="Polar residues" evidence="1">
    <location>
        <begin position="1"/>
        <end position="30"/>
    </location>
</feature>
<dbReference type="OrthoDB" id="2498336at2759"/>
<proteinExistence type="predicted"/>
<evidence type="ECO:0000256" key="1">
    <source>
        <dbReference type="SAM" id="MobiDB-lite"/>
    </source>
</evidence>
<evidence type="ECO:0000313" key="2">
    <source>
        <dbReference type="EMBL" id="KNE96972.1"/>
    </source>
</evidence>
<comment type="caution">
    <text evidence="2">The sequence shown here is derived from an EMBL/GenBank/DDBJ whole genome shotgun (WGS) entry which is preliminary data.</text>
</comment>
<reference evidence="3" key="1">
    <citation type="submission" date="2014-03" db="EMBL/GenBank/DDBJ databases">
        <title>The Genome Sequence of Puccinia striiformis f. sp. tritici PST-78.</title>
        <authorList>
            <consortium name="The Broad Institute Genome Sequencing Platform"/>
            <person name="Cuomo C."/>
            <person name="Hulbert S."/>
            <person name="Chen X."/>
            <person name="Walker B."/>
            <person name="Young S.K."/>
            <person name="Zeng Q."/>
            <person name="Gargeya S."/>
            <person name="Fitzgerald M."/>
            <person name="Haas B."/>
            <person name="Abouelleil A."/>
            <person name="Alvarado L."/>
            <person name="Arachchi H.M."/>
            <person name="Berlin A.M."/>
            <person name="Chapman S.B."/>
            <person name="Goldberg J."/>
            <person name="Griggs A."/>
            <person name="Gujja S."/>
            <person name="Hansen M."/>
            <person name="Howarth C."/>
            <person name="Imamovic A."/>
            <person name="Larimer J."/>
            <person name="McCowan C."/>
            <person name="Montmayeur A."/>
            <person name="Murphy C."/>
            <person name="Neiman D."/>
            <person name="Pearson M."/>
            <person name="Priest M."/>
            <person name="Roberts A."/>
            <person name="Saif S."/>
            <person name="Shea T."/>
            <person name="Sisk P."/>
            <person name="Sykes S."/>
            <person name="Wortman J."/>
            <person name="Nusbaum C."/>
            <person name="Birren B."/>
        </authorList>
    </citation>
    <scope>NUCLEOTIDE SEQUENCE [LARGE SCALE GENOMIC DNA]</scope>
    <source>
        <strain evidence="3">race PST-78</strain>
    </source>
</reference>
<protein>
    <submittedName>
        <fullName evidence="2">Uncharacterized protein</fullName>
    </submittedName>
</protein>
<organism evidence="2 3">
    <name type="scientific">Puccinia striiformis f. sp. tritici PST-78</name>
    <dbReference type="NCBI Taxonomy" id="1165861"/>
    <lineage>
        <taxon>Eukaryota</taxon>
        <taxon>Fungi</taxon>
        <taxon>Dikarya</taxon>
        <taxon>Basidiomycota</taxon>
        <taxon>Pucciniomycotina</taxon>
        <taxon>Pucciniomycetes</taxon>
        <taxon>Pucciniales</taxon>
        <taxon>Pucciniaceae</taxon>
        <taxon>Puccinia</taxon>
    </lineage>
</organism>
<dbReference type="AlphaFoldDB" id="A0A0L0VCG4"/>
<gene>
    <name evidence="2" type="ORF">PSTG_09707</name>
</gene>
<accession>A0A0L0VCG4</accession>
<dbReference type="Proteomes" id="UP000054564">
    <property type="component" value="Unassembled WGS sequence"/>
</dbReference>
<keyword evidence="3" id="KW-1185">Reference proteome</keyword>
<evidence type="ECO:0000313" key="3">
    <source>
        <dbReference type="Proteomes" id="UP000054564"/>
    </source>
</evidence>
<feature type="region of interest" description="Disordered" evidence="1">
    <location>
        <begin position="1"/>
        <end position="84"/>
    </location>
</feature>
<feature type="compositionally biased region" description="Low complexity" evidence="1">
    <location>
        <begin position="55"/>
        <end position="83"/>
    </location>
</feature>